<dbReference type="Gene3D" id="2.160.20.80">
    <property type="entry name" value="E3 ubiquitin-protein ligase SopA"/>
    <property type="match status" value="1"/>
</dbReference>
<protein>
    <submittedName>
        <fullName evidence="1">Pentapeptide repeat-containing protein</fullName>
    </submittedName>
</protein>
<proteinExistence type="predicted"/>
<dbReference type="EMBL" id="LT629790">
    <property type="protein sequence ID" value="SDU67132.1"/>
    <property type="molecule type" value="Genomic_DNA"/>
</dbReference>
<gene>
    <name evidence="1" type="ORF">SAMN05216476_4179</name>
</gene>
<dbReference type="Proteomes" id="UP000183772">
    <property type="component" value="Chromosome I"/>
</dbReference>
<dbReference type="AlphaFoldDB" id="A0AAX2DFL7"/>
<sequence length="280" mass="31891">MNTPATPSLSILKSDAERLLRDARDGCPDAVIRLVQQGFRRAEELTHDTCLRVVAEEYGTTFVEAVREEKLISRYVQHSEAKGFWREPYGYPFRRARYLRQFDALVESLRDQVPLAVAAQKRGVDFAGFHFSSLLFGRIDQVLKRREVPDFSHLQAPGSLVHWHWVLDVVKYNQANFSDAKFYTVTADPLTRPGGHFWMADFSYANLSGADFRGSYMRGAKFVGADLDGADFRNANIFETEFTGSQGAYLTGEVWDEDWDVGPKRKVRVKTSRSRFSAKA</sequence>
<reference evidence="1 2" key="1">
    <citation type="submission" date="2016-10" db="EMBL/GenBank/DDBJ databases">
        <authorList>
            <person name="Varghese N."/>
            <person name="Submissions S."/>
        </authorList>
    </citation>
    <scope>NUCLEOTIDE SEQUENCE [LARGE SCALE GENOMIC DNA]</scope>
    <source>
        <strain evidence="1 2">DSM 16733</strain>
    </source>
</reference>
<dbReference type="GeneID" id="76214220"/>
<organism evidence="1 2">
    <name type="scientific">Pseudomonas mediterranea</name>
    <dbReference type="NCBI Taxonomy" id="183795"/>
    <lineage>
        <taxon>Bacteria</taxon>
        <taxon>Pseudomonadati</taxon>
        <taxon>Pseudomonadota</taxon>
        <taxon>Gammaproteobacteria</taxon>
        <taxon>Pseudomonadales</taxon>
        <taxon>Pseudomonadaceae</taxon>
        <taxon>Pseudomonas</taxon>
    </lineage>
</organism>
<dbReference type="InterPro" id="IPR001646">
    <property type="entry name" value="5peptide_repeat"/>
</dbReference>
<dbReference type="SUPFAM" id="SSF141571">
    <property type="entry name" value="Pentapeptide repeat-like"/>
    <property type="match status" value="1"/>
</dbReference>
<evidence type="ECO:0000313" key="1">
    <source>
        <dbReference type="EMBL" id="SDU67132.1"/>
    </source>
</evidence>
<dbReference type="RefSeq" id="WP_081993348.1">
    <property type="nucleotide sequence ID" value="NZ_LT629790.1"/>
</dbReference>
<evidence type="ECO:0000313" key="2">
    <source>
        <dbReference type="Proteomes" id="UP000183772"/>
    </source>
</evidence>
<keyword evidence="2" id="KW-1185">Reference proteome</keyword>
<accession>A0AAX2DFL7</accession>
<name>A0AAX2DFL7_9PSED</name>
<dbReference type="Pfam" id="PF00805">
    <property type="entry name" value="Pentapeptide"/>
    <property type="match status" value="1"/>
</dbReference>